<reference evidence="3" key="1">
    <citation type="submission" date="2018-01" db="EMBL/GenBank/DDBJ databases">
        <title>An insight into the sialome of Amazonian anophelines.</title>
        <authorList>
            <person name="Ribeiro J.M."/>
            <person name="Scarpassa V."/>
            <person name="Calvo E."/>
        </authorList>
    </citation>
    <scope>NUCLEOTIDE SEQUENCE</scope>
</reference>
<organism evidence="3">
    <name type="scientific">Anopheles darlingi</name>
    <name type="common">Mosquito</name>
    <dbReference type="NCBI Taxonomy" id="43151"/>
    <lineage>
        <taxon>Eukaryota</taxon>
        <taxon>Metazoa</taxon>
        <taxon>Ecdysozoa</taxon>
        <taxon>Arthropoda</taxon>
        <taxon>Hexapoda</taxon>
        <taxon>Insecta</taxon>
        <taxon>Pterygota</taxon>
        <taxon>Neoptera</taxon>
        <taxon>Endopterygota</taxon>
        <taxon>Diptera</taxon>
        <taxon>Nematocera</taxon>
        <taxon>Culicoidea</taxon>
        <taxon>Culicidae</taxon>
        <taxon>Anophelinae</taxon>
        <taxon>Anopheles</taxon>
    </lineage>
</organism>
<evidence type="ECO:0000256" key="2">
    <source>
        <dbReference type="SAM" id="SignalP"/>
    </source>
</evidence>
<keyword evidence="2" id="KW-0732">Signal</keyword>
<accession>A0A2M4DCX0</accession>
<evidence type="ECO:0000256" key="1">
    <source>
        <dbReference type="SAM" id="MobiDB-lite"/>
    </source>
</evidence>
<protein>
    <submittedName>
        <fullName evidence="3">Putative secreted protein</fullName>
    </submittedName>
</protein>
<evidence type="ECO:0000313" key="3">
    <source>
        <dbReference type="EMBL" id="MBW75433.1"/>
    </source>
</evidence>
<name>A0A2M4DCX0_ANODA</name>
<feature type="compositionally biased region" description="Basic and acidic residues" evidence="1">
    <location>
        <begin position="100"/>
        <end position="110"/>
    </location>
</feature>
<feature type="region of interest" description="Disordered" evidence="1">
    <location>
        <begin position="89"/>
        <end position="110"/>
    </location>
</feature>
<sequence length="110" mass="12175">MEVTHRGSSSLRTMLACLLLLTIVRGGGLQGYTRTECSLTKHVCVCTLRLRTCESRRIRSVVGSSDDWKDCCVSVSVEVYWWSLRGRMRQGVPSAQEGSKCGRSEGGCDK</sequence>
<feature type="signal peptide" evidence="2">
    <location>
        <begin position="1"/>
        <end position="26"/>
    </location>
</feature>
<feature type="chain" id="PRO_5014921631" evidence="2">
    <location>
        <begin position="27"/>
        <end position="110"/>
    </location>
</feature>
<proteinExistence type="predicted"/>
<dbReference type="AlphaFoldDB" id="A0A2M4DCX0"/>
<dbReference type="EMBL" id="GGFL01011255">
    <property type="protein sequence ID" value="MBW75433.1"/>
    <property type="molecule type" value="Transcribed_RNA"/>
</dbReference>